<evidence type="ECO:0000256" key="2">
    <source>
        <dbReference type="ARBA" id="ARBA00009634"/>
    </source>
</evidence>
<keyword evidence="17" id="KW-1185">Reference proteome</keyword>
<dbReference type="HOGENOM" id="CLU_053932_3_1_1"/>
<evidence type="ECO:0000313" key="17">
    <source>
        <dbReference type="Proteomes" id="UP000014760"/>
    </source>
</evidence>
<keyword evidence="7" id="KW-0677">Repeat</keyword>
<dbReference type="AlphaFoldDB" id="R7TJG8"/>
<keyword evidence="6" id="KW-0732">Signal</keyword>
<dbReference type="GO" id="GO:0007165">
    <property type="term" value="P:signal transduction"/>
    <property type="evidence" value="ECO:0007669"/>
    <property type="project" value="InterPro"/>
</dbReference>
<accession>R7TJG8</accession>
<evidence type="ECO:0000256" key="5">
    <source>
        <dbReference type="ARBA" id="ARBA00022692"/>
    </source>
</evidence>
<dbReference type="SUPFAM" id="SSF52200">
    <property type="entry name" value="Toll/Interleukin receptor TIR domain"/>
    <property type="match status" value="1"/>
</dbReference>
<evidence type="ECO:0000256" key="1">
    <source>
        <dbReference type="ARBA" id="ARBA00004479"/>
    </source>
</evidence>
<evidence type="ECO:0000313" key="15">
    <source>
        <dbReference type="EMBL" id="ELT91250.1"/>
    </source>
</evidence>
<feature type="non-terminal residue" evidence="15">
    <location>
        <position position="186"/>
    </location>
</feature>
<keyword evidence="9 13" id="KW-1133">Transmembrane helix</keyword>
<evidence type="ECO:0000256" key="10">
    <source>
        <dbReference type="ARBA" id="ARBA00023136"/>
    </source>
</evidence>
<evidence type="ECO:0000256" key="9">
    <source>
        <dbReference type="ARBA" id="ARBA00022989"/>
    </source>
</evidence>
<dbReference type="STRING" id="283909.R7TJG8"/>
<evidence type="ECO:0000313" key="16">
    <source>
        <dbReference type="EnsemblMetazoa" id="CapteP65706"/>
    </source>
</evidence>
<dbReference type="EnsemblMetazoa" id="CapteT65706">
    <property type="protein sequence ID" value="CapteP65706"/>
    <property type="gene ID" value="CapteG65706"/>
</dbReference>
<sequence length="186" mass="22183">AVFLLAYLVVLICSAMYHFRWSLRLKFFYLGNWWRMHQHRKQTDQTKFCFDAFVCYNQSDSHWVRKALVPQLENHACNPKLNLCLYERDWLVGHDIVHCITESIATSRKTLLIVTNAFAQSQWCHLEMTMAQHKVMDSDNDNVILAMMEDIEPINLNPRLALLMKRRTYLEWTEDADGQRLFWVKL</sequence>
<dbReference type="GO" id="GO:0005886">
    <property type="term" value="C:plasma membrane"/>
    <property type="evidence" value="ECO:0007669"/>
    <property type="project" value="TreeGrafter"/>
</dbReference>
<proteinExistence type="inferred from homology"/>
<keyword evidence="10 13" id="KW-0472">Membrane</keyword>
<keyword evidence="8" id="KW-0391">Immunity</keyword>
<evidence type="ECO:0000256" key="13">
    <source>
        <dbReference type="SAM" id="Phobius"/>
    </source>
</evidence>
<dbReference type="FunFam" id="3.40.50.10140:FF:000001">
    <property type="entry name" value="Toll-like receptor 2"/>
    <property type="match status" value="1"/>
</dbReference>
<evidence type="ECO:0000256" key="6">
    <source>
        <dbReference type="ARBA" id="ARBA00022729"/>
    </source>
</evidence>
<gene>
    <name evidence="15" type="ORF">CAPTEDRAFT_65706</name>
</gene>
<dbReference type="EMBL" id="KB310592">
    <property type="protein sequence ID" value="ELT91250.1"/>
    <property type="molecule type" value="Genomic_DNA"/>
</dbReference>
<reference evidence="15 17" key="2">
    <citation type="journal article" date="2013" name="Nature">
        <title>Insights into bilaterian evolution from three spiralian genomes.</title>
        <authorList>
            <person name="Simakov O."/>
            <person name="Marletaz F."/>
            <person name="Cho S.J."/>
            <person name="Edsinger-Gonzales E."/>
            <person name="Havlak P."/>
            <person name="Hellsten U."/>
            <person name="Kuo D.H."/>
            <person name="Larsson T."/>
            <person name="Lv J."/>
            <person name="Arendt D."/>
            <person name="Savage R."/>
            <person name="Osoegawa K."/>
            <person name="de Jong P."/>
            <person name="Grimwood J."/>
            <person name="Chapman J.A."/>
            <person name="Shapiro H."/>
            <person name="Aerts A."/>
            <person name="Otillar R.P."/>
            <person name="Terry A.Y."/>
            <person name="Boore J.L."/>
            <person name="Grigoriev I.V."/>
            <person name="Lindberg D.R."/>
            <person name="Seaver E.C."/>
            <person name="Weisblat D.A."/>
            <person name="Putnam N.H."/>
            <person name="Rokhsar D.S."/>
        </authorList>
    </citation>
    <scope>NUCLEOTIDE SEQUENCE</scope>
    <source>
        <strain evidence="15 17">I ESC-2004</strain>
    </source>
</reference>
<evidence type="ECO:0000256" key="11">
    <source>
        <dbReference type="ARBA" id="ARBA00023170"/>
    </source>
</evidence>
<reference evidence="17" key="1">
    <citation type="submission" date="2012-12" db="EMBL/GenBank/DDBJ databases">
        <authorList>
            <person name="Hellsten U."/>
            <person name="Grimwood J."/>
            <person name="Chapman J.A."/>
            <person name="Shapiro H."/>
            <person name="Aerts A."/>
            <person name="Otillar R.P."/>
            <person name="Terry A.Y."/>
            <person name="Boore J.L."/>
            <person name="Simakov O."/>
            <person name="Marletaz F."/>
            <person name="Cho S.-J."/>
            <person name="Edsinger-Gonzales E."/>
            <person name="Havlak P."/>
            <person name="Kuo D.-H."/>
            <person name="Larsson T."/>
            <person name="Lv J."/>
            <person name="Arendt D."/>
            <person name="Savage R."/>
            <person name="Osoegawa K."/>
            <person name="de Jong P."/>
            <person name="Lindberg D.R."/>
            <person name="Seaver E.C."/>
            <person name="Weisblat D.A."/>
            <person name="Putnam N.H."/>
            <person name="Grigoriev I.V."/>
            <person name="Rokhsar D.S."/>
        </authorList>
    </citation>
    <scope>NUCLEOTIDE SEQUENCE</scope>
    <source>
        <strain evidence="17">I ESC-2004</strain>
    </source>
</reference>
<evidence type="ECO:0000256" key="8">
    <source>
        <dbReference type="ARBA" id="ARBA00022859"/>
    </source>
</evidence>
<dbReference type="OrthoDB" id="1421090at2759"/>
<evidence type="ECO:0000259" key="14">
    <source>
        <dbReference type="PROSITE" id="PS50104"/>
    </source>
</evidence>
<dbReference type="PANTHER" id="PTHR24365:SF530">
    <property type="entry name" value="MSTPROX-RELATED"/>
    <property type="match status" value="1"/>
</dbReference>
<dbReference type="GO" id="GO:0038023">
    <property type="term" value="F:signaling receptor activity"/>
    <property type="evidence" value="ECO:0007669"/>
    <property type="project" value="TreeGrafter"/>
</dbReference>
<dbReference type="SMART" id="SM00255">
    <property type="entry name" value="TIR"/>
    <property type="match status" value="1"/>
</dbReference>
<feature type="transmembrane region" description="Helical" evidence="13">
    <location>
        <begin position="6"/>
        <end position="23"/>
    </location>
</feature>
<protein>
    <recommendedName>
        <fullName evidence="14">TIR domain-containing protein</fullName>
    </recommendedName>
</protein>
<keyword evidence="12" id="KW-0325">Glycoprotein</keyword>
<feature type="domain" description="TIR" evidence="14">
    <location>
        <begin position="48"/>
        <end position="186"/>
    </location>
</feature>
<dbReference type="InterPro" id="IPR000157">
    <property type="entry name" value="TIR_dom"/>
</dbReference>
<organism evidence="15">
    <name type="scientific">Capitella teleta</name>
    <name type="common">Polychaete worm</name>
    <dbReference type="NCBI Taxonomy" id="283909"/>
    <lineage>
        <taxon>Eukaryota</taxon>
        <taxon>Metazoa</taxon>
        <taxon>Spiralia</taxon>
        <taxon>Lophotrochozoa</taxon>
        <taxon>Annelida</taxon>
        <taxon>Polychaeta</taxon>
        <taxon>Sedentaria</taxon>
        <taxon>Scolecida</taxon>
        <taxon>Capitellidae</taxon>
        <taxon>Capitella</taxon>
    </lineage>
</organism>
<evidence type="ECO:0000256" key="12">
    <source>
        <dbReference type="ARBA" id="ARBA00023180"/>
    </source>
</evidence>
<dbReference type="OMA" id="ICIISHR"/>
<keyword evidence="3" id="KW-0399">Innate immunity</keyword>
<name>R7TJG8_CAPTE</name>
<comment type="subcellular location">
    <subcellularLocation>
        <location evidence="1">Membrane</location>
        <topology evidence="1">Single-pass type I membrane protein</topology>
    </subcellularLocation>
</comment>
<evidence type="ECO:0000256" key="3">
    <source>
        <dbReference type="ARBA" id="ARBA00022588"/>
    </source>
</evidence>
<keyword evidence="4" id="KW-0433">Leucine-rich repeat</keyword>
<evidence type="ECO:0000256" key="7">
    <source>
        <dbReference type="ARBA" id="ARBA00022737"/>
    </source>
</evidence>
<dbReference type="Pfam" id="PF13676">
    <property type="entry name" value="TIR_2"/>
    <property type="match status" value="1"/>
</dbReference>
<feature type="non-terminal residue" evidence="15">
    <location>
        <position position="1"/>
    </location>
</feature>
<keyword evidence="11" id="KW-0675">Receptor</keyword>
<dbReference type="GO" id="GO:0045087">
    <property type="term" value="P:innate immune response"/>
    <property type="evidence" value="ECO:0007669"/>
    <property type="project" value="UniProtKB-KW"/>
</dbReference>
<dbReference type="InterPro" id="IPR035897">
    <property type="entry name" value="Toll_tir_struct_dom_sf"/>
</dbReference>
<dbReference type="PROSITE" id="PS50104">
    <property type="entry name" value="TIR"/>
    <property type="match status" value="1"/>
</dbReference>
<dbReference type="PRINTS" id="PR01537">
    <property type="entry name" value="INTRLKN1R1F"/>
</dbReference>
<keyword evidence="5 13" id="KW-0812">Transmembrane</keyword>
<dbReference type="EMBL" id="AMQN01013915">
    <property type="status" value="NOT_ANNOTATED_CDS"/>
    <property type="molecule type" value="Genomic_DNA"/>
</dbReference>
<evidence type="ECO:0000256" key="4">
    <source>
        <dbReference type="ARBA" id="ARBA00022614"/>
    </source>
</evidence>
<reference evidence="16" key="3">
    <citation type="submission" date="2015-06" db="UniProtKB">
        <authorList>
            <consortium name="EnsemblMetazoa"/>
        </authorList>
    </citation>
    <scope>IDENTIFICATION</scope>
</reference>
<comment type="similarity">
    <text evidence="2">Belongs to the Toll-like receptor family.</text>
</comment>
<dbReference type="Gene3D" id="3.40.50.10140">
    <property type="entry name" value="Toll/interleukin-1 receptor homology (TIR) domain"/>
    <property type="match status" value="1"/>
</dbReference>
<dbReference type="PANTHER" id="PTHR24365">
    <property type="entry name" value="TOLL-LIKE RECEPTOR"/>
    <property type="match status" value="1"/>
</dbReference>
<dbReference type="Proteomes" id="UP000014760">
    <property type="component" value="Unassembled WGS sequence"/>
</dbReference>